<feature type="compositionally biased region" description="Basic and acidic residues" evidence="1">
    <location>
        <begin position="52"/>
        <end position="65"/>
    </location>
</feature>
<feature type="region of interest" description="Disordered" evidence="1">
    <location>
        <begin position="49"/>
        <end position="77"/>
    </location>
</feature>
<comment type="caution">
    <text evidence="2">The sequence shown here is derived from an EMBL/GenBank/DDBJ whole genome shotgun (WGS) entry which is preliminary data.</text>
</comment>
<dbReference type="Proteomes" id="UP000593567">
    <property type="component" value="Unassembled WGS sequence"/>
</dbReference>
<evidence type="ECO:0000313" key="2">
    <source>
        <dbReference type="EMBL" id="KAF6038430.1"/>
    </source>
</evidence>
<gene>
    <name evidence="2" type="ORF">EB796_003266</name>
</gene>
<accession>A0A7J7KIB7</accession>
<sequence>MATDKFRDGFFCKGTNYKVGYKSQPIDVQRAVNICNVDERGPEVYALTASETETRELRPTAKRQDVQSQNLEDTLRT</sequence>
<keyword evidence="3" id="KW-1185">Reference proteome</keyword>
<dbReference type="EMBL" id="VXIV02000416">
    <property type="protein sequence ID" value="KAF6038430.1"/>
    <property type="molecule type" value="Genomic_DNA"/>
</dbReference>
<evidence type="ECO:0000256" key="1">
    <source>
        <dbReference type="SAM" id="MobiDB-lite"/>
    </source>
</evidence>
<proteinExistence type="predicted"/>
<name>A0A7J7KIB7_BUGNE</name>
<protein>
    <submittedName>
        <fullName evidence="2">Uncharacterized protein</fullName>
    </submittedName>
</protein>
<organism evidence="2 3">
    <name type="scientific">Bugula neritina</name>
    <name type="common">Brown bryozoan</name>
    <name type="synonym">Sertularia neritina</name>
    <dbReference type="NCBI Taxonomy" id="10212"/>
    <lineage>
        <taxon>Eukaryota</taxon>
        <taxon>Metazoa</taxon>
        <taxon>Spiralia</taxon>
        <taxon>Lophotrochozoa</taxon>
        <taxon>Bryozoa</taxon>
        <taxon>Gymnolaemata</taxon>
        <taxon>Cheilostomatida</taxon>
        <taxon>Flustrina</taxon>
        <taxon>Buguloidea</taxon>
        <taxon>Bugulidae</taxon>
        <taxon>Bugula</taxon>
    </lineage>
</organism>
<feature type="compositionally biased region" description="Polar residues" evidence="1">
    <location>
        <begin position="66"/>
        <end position="77"/>
    </location>
</feature>
<evidence type="ECO:0000313" key="3">
    <source>
        <dbReference type="Proteomes" id="UP000593567"/>
    </source>
</evidence>
<reference evidence="2" key="1">
    <citation type="submission" date="2020-06" db="EMBL/GenBank/DDBJ databases">
        <title>Draft genome of Bugula neritina, a colonial animal packing powerful symbionts and potential medicines.</title>
        <authorList>
            <person name="Rayko M."/>
        </authorList>
    </citation>
    <scope>NUCLEOTIDE SEQUENCE [LARGE SCALE GENOMIC DNA]</scope>
    <source>
        <strain evidence="2">Kwan_BN1</strain>
    </source>
</reference>
<dbReference type="AlphaFoldDB" id="A0A7J7KIB7"/>